<dbReference type="Proteomes" id="UP000789572">
    <property type="component" value="Unassembled WGS sequence"/>
</dbReference>
<gene>
    <name evidence="2" type="ORF">POCULU_LOCUS2792</name>
</gene>
<name>A0A9N9F2V1_9GLOM</name>
<feature type="region of interest" description="Disordered" evidence="1">
    <location>
        <begin position="221"/>
        <end position="248"/>
    </location>
</feature>
<evidence type="ECO:0000256" key="1">
    <source>
        <dbReference type="SAM" id="MobiDB-lite"/>
    </source>
</evidence>
<protein>
    <submittedName>
        <fullName evidence="2">7996_t:CDS:1</fullName>
    </submittedName>
</protein>
<feature type="compositionally biased region" description="Acidic residues" evidence="1">
    <location>
        <begin position="237"/>
        <end position="248"/>
    </location>
</feature>
<reference evidence="2" key="1">
    <citation type="submission" date="2021-06" db="EMBL/GenBank/DDBJ databases">
        <authorList>
            <person name="Kallberg Y."/>
            <person name="Tangrot J."/>
            <person name="Rosling A."/>
        </authorList>
    </citation>
    <scope>NUCLEOTIDE SEQUENCE</scope>
    <source>
        <strain evidence="2">IA702</strain>
    </source>
</reference>
<dbReference type="EMBL" id="CAJVPJ010000278">
    <property type="protein sequence ID" value="CAG8505417.1"/>
    <property type="molecule type" value="Genomic_DNA"/>
</dbReference>
<evidence type="ECO:0000313" key="2">
    <source>
        <dbReference type="EMBL" id="CAG8505417.1"/>
    </source>
</evidence>
<evidence type="ECO:0000313" key="3">
    <source>
        <dbReference type="Proteomes" id="UP000789572"/>
    </source>
</evidence>
<proteinExistence type="predicted"/>
<keyword evidence="3" id="KW-1185">Reference proteome</keyword>
<organism evidence="2 3">
    <name type="scientific">Paraglomus occultum</name>
    <dbReference type="NCBI Taxonomy" id="144539"/>
    <lineage>
        <taxon>Eukaryota</taxon>
        <taxon>Fungi</taxon>
        <taxon>Fungi incertae sedis</taxon>
        <taxon>Mucoromycota</taxon>
        <taxon>Glomeromycotina</taxon>
        <taxon>Glomeromycetes</taxon>
        <taxon>Paraglomerales</taxon>
        <taxon>Paraglomeraceae</taxon>
        <taxon>Paraglomus</taxon>
    </lineage>
</organism>
<accession>A0A9N9F2V1</accession>
<sequence>MDTYCVYFKETTPDNYRFLDFYQYRSKQEDFTFSFQKEADKLRKDLDLILKNGPEENKKGAIRLKQSFKYGRLPVVPRRGKTHTTTVGTCLLLTLWSACPLWSAVRQYGRLPVVPRRGKTHTTTNHRENHDVRMFWNKIENELAIRSKRQELRLTEIDAARSVMQNTATVLETAIGRVDTTLSDATYYTPTPVPCNLLSRLSEEKGLPSYYEIPAHWQPEPNPFISYSQDRKHDREPEEEDDTEEEYNADQTIIGGGNVSWIVNGLDIRKKLTEYQLERNLPKSKPEYYDVIFFHAKDKNSFLETLEKDTVQQMLKDISEEEKEMQNEQEIKSLLSKIIVRDMNKVKNTVQQYKNCNNSFERGFTLNFVDHMIKLIEGTNLLLEPLSEGTYIVSVLGPILDQIFIKHKEDWRTKYGETCLKANAKECNAQKEDDNRRSPGKKIDVIITLKEEDEEFSVVFVYNGGSIENSLSEVMERYEGFI</sequence>
<dbReference type="AlphaFoldDB" id="A0A9N9F2V1"/>
<dbReference type="OrthoDB" id="2407621at2759"/>
<comment type="caution">
    <text evidence="2">The sequence shown here is derived from an EMBL/GenBank/DDBJ whole genome shotgun (WGS) entry which is preliminary data.</text>
</comment>